<feature type="transmembrane region" description="Helical" evidence="2">
    <location>
        <begin position="563"/>
        <end position="584"/>
    </location>
</feature>
<feature type="compositionally biased region" description="Low complexity" evidence="1">
    <location>
        <begin position="265"/>
        <end position="278"/>
    </location>
</feature>
<reference evidence="3 4" key="1">
    <citation type="submission" date="2018-11" db="EMBL/GenBank/DDBJ databases">
        <title>Genome sequence of Saitozyma podzolica DSM 27192.</title>
        <authorList>
            <person name="Aliyu H."/>
            <person name="Gorte O."/>
            <person name="Ochsenreither K."/>
        </authorList>
    </citation>
    <scope>NUCLEOTIDE SEQUENCE [LARGE SCALE GENOMIC DNA]</scope>
    <source>
        <strain evidence="3 4">DSM 27192</strain>
    </source>
</reference>
<dbReference type="Proteomes" id="UP000279259">
    <property type="component" value="Unassembled WGS sequence"/>
</dbReference>
<evidence type="ECO:0000256" key="2">
    <source>
        <dbReference type="SAM" id="Phobius"/>
    </source>
</evidence>
<organism evidence="3 4">
    <name type="scientific">Saitozyma podzolica</name>
    <dbReference type="NCBI Taxonomy" id="1890683"/>
    <lineage>
        <taxon>Eukaryota</taxon>
        <taxon>Fungi</taxon>
        <taxon>Dikarya</taxon>
        <taxon>Basidiomycota</taxon>
        <taxon>Agaricomycotina</taxon>
        <taxon>Tremellomycetes</taxon>
        <taxon>Tremellales</taxon>
        <taxon>Trimorphomycetaceae</taxon>
        <taxon>Saitozyma</taxon>
    </lineage>
</organism>
<dbReference type="OrthoDB" id="2548253at2759"/>
<sequence length="760" mass="85606">MDIDKHAPPRPRRKAPSAGRCLVYACGLLGALVILGFVGMMIYGLKTMTDQARNPHKDLIHATKPDKYPSRRAVGPLIGKDDRFDVALSVWARVPNAETARPEEYAEEGAVDNADPADLATAAMVGKPVVEVVRDQQEKLLYEGVVFEDVTMRDKGLERKLHLQLPLKRFNDEYIWDTEVRAAISLIPLSPSKLERIEDFSDWRPEVAAPLPRLTPEFMASRRLRRDGGDDTTLWEAIERMAVSYSILEVVDDPSRCPANGTETSASSSSAPSPSSSDHAADDDDDLYLWSDSKDRSESNESAESAQELPQFKRAKNGHPFVVTRSHVYLMDETRSFHKMDLDMQHKNLRETSCGQLIRNARPSRMLCNRDYKRNGHWETRLVLHPEEPIGAKELVYGPYLGSLHHAAGPKDYIALPVVRGNCTGVTNVTTPQPDVFDFTYNLRFSTLSPGRVQLLDNGPGQTTRPGTNLTDEALIAAHDSWEQIHGVLGNKGEGTKPWTRFALSVTSDVFLSLPISILSLVYWYTRTTTAGLDTPSWLLFAAGLVGEKMSFLVYLHSSEQDLGVWIPSLLFTAWDLLPAVFILKLVFPFEIKRVGWGVDVRRWRWGHRERASRRISAGIPWSHRAAIFAVFLLVAWIPGHYRLWLIRPLNPNTTPRTSWTQSDWNHSLLFAACYTPYLVQSHFNERSSTFAGQYALTSYLALARTLIDVAYHLPSVVGRMEVRSGVKPLWVLETGLQVWAVWQAARMPRVEQDVEEGEE</sequence>
<dbReference type="EMBL" id="RSCD01000018">
    <property type="protein sequence ID" value="RSH87050.1"/>
    <property type="molecule type" value="Genomic_DNA"/>
</dbReference>
<protein>
    <submittedName>
        <fullName evidence="3">Uncharacterized protein</fullName>
    </submittedName>
</protein>
<feature type="region of interest" description="Disordered" evidence="1">
    <location>
        <begin position="254"/>
        <end position="313"/>
    </location>
</feature>
<name>A0A427Y7H8_9TREE</name>
<feature type="transmembrane region" description="Helical" evidence="2">
    <location>
        <begin position="21"/>
        <end position="45"/>
    </location>
</feature>
<keyword evidence="2" id="KW-1133">Transmembrane helix</keyword>
<dbReference type="AlphaFoldDB" id="A0A427Y7H8"/>
<keyword evidence="4" id="KW-1185">Reference proteome</keyword>
<feature type="transmembrane region" description="Helical" evidence="2">
    <location>
        <begin position="626"/>
        <end position="645"/>
    </location>
</feature>
<accession>A0A427Y7H8</accession>
<evidence type="ECO:0000313" key="4">
    <source>
        <dbReference type="Proteomes" id="UP000279259"/>
    </source>
</evidence>
<proteinExistence type="predicted"/>
<comment type="caution">
    <text evidence="3">The sequence shown here is derived from an EMBL/GenBank/DDBJ whole genome shotgun (WGS) entry which is preliminary data.</text>
</comment>
<evidence type="ECO:0000256" key="1">
    <source>
        <dbReference type="SAM" id="MobiDB-lite"/>
    </source>
</evidence>
<keyword evidence="2" id="KW-0472">Membrane</keyword>
<evidence type="ECO:0000313" key="3">
    <source>
        <dbReference type="EMBL" id="RSH87050.1"/>
    </source>
</evidence>
<keyword evidence="2" id="KW-0812">Transmembrane</keyword>
<feature type="transmembrane region" description="Helical" evidence="2">
    <location>
        <begin position="502"/>
        <end position="526"/>
    </location>
</feature>
<gene>
    <name evidence="3" type="ORF">EHS25_003538</name>
</gene>
<feature type="transmembrane region" description="Helical" evidence="2">
    <location>
        <begin position="538"/>
        <end position="557"/>
    </location>
</feature>